<evidence type="ECO:0000256" key="1">
    <source>
        <dbReference type="ARBA" id="ARBA00004776"/>
    </source>
</evidence>
<comment type="pathway">
    <text evidence="1">Cell wall biogenesis; cell wall polysaccharide biosynthesis.</text>
</comment>
<gene>
    <name evidence="6" type="ORF">EBO15_26620</name>
</gene>
<dbReference type="InterPro" id="IPR001173">
    <property type="entry name" value="Glyco_trans_2-like"/>
</dbReference>
<sequence length="289" mass="31618">MSGVDAVVLTMNDRPDEFAQAMASLLAQEGVTLDVVVVGNGCVPEGVPDGVRTVVTLPSNVGIPEGRNVGAGALSGGEYVLFFDNDAVLPRRDDVARLVAELERHPEAAYAQPRIADPVTGVTLARWVPRPRGARPERGGAVATMSEGIVLVRRDAFERAGGWPGHYFLFHEGLDLAWRLWDLGRTGRYAPQIVVHHPVTDPARHAGFHRLSARNRVWAAHRNLPMPLTSVYLGLWILLTLARVRSRAALGASLRGFREGLATRHEQMRKPIAWRTVARLTRAGRPPVI</sequence>
<dbReference type="AlphaFoldDB" id="A0A3M2LWN9"/>
<proteinExistence type="inferred from homology"/>
<protein>
    <submittedName>
        <fullName evidence="6">Glycosyltransferase family 2 protein</fullName>
    </submittedName>
</protein>
<keyword evidence="7" id="KW-1185">Reference proteome</keyword>
<dbReference type="Gene3D" id="3.90.550.10">
    <property type="entry name" value="Spore Coat Polysaccharide Biosynthesis Protein SpsA, Chain A"/>
    <property type="match status" value="1"/>
</dbReference>
<evidence type="ECO:0000256" key="2">
    <source>
        <dbReference type="ARBA" id="ARBA00006739"/>
    </source>
</evidence>
<dbReference type="EMBL" id="RFFG01000054">
    <property type="protein sequence ID" value="RMI40435.1"/>
    <property type="molecule type" value="Genomic_DNA"/>
</dbReference>
<dbReference type="InterPro" id="IPR029044">
    <property type="entry name" value="Nucleotide-diphossugar_trans"/>
</dbReference>
<dbReference type="PANTHER" id="PTHR43179">
    <property type="entry name" value="RHAMNOSYLTRANSFERASE WBBL"/>
    <property type="match status" value="1"/>
</dbReference>
<dbReference type="GO" id="GO:0016757">
    <property type="term" value="F:glycosyltransferase activity"/>
    <property type="evidence" value="ECO:0007669"/>
    <property type="project" value="UniProtKB-KW"/>
</dbReference>
<evidence type="ECO:0000313" key="7">
    <source>
        <dbReference type="Proteomes" id="UP000282674"/>
    </source>
</evidence>
<dbReference type="Pfam" id="PF00535">
    <property type="entry name" value="Glycos_transf_2"/>
    <property type="match status" value="1"/>
</dbReference>
<comment type="caution">
    <text evidence="6">The sequence shown here is derived from an EMBL/GenBank/DDBJ whole genome shotgun (WGS) entry which is preliminary data.</text>
</comment>
<keyword evidence="3" id="KW-0328">Glycosyltransferase</keyword>
<comment type="similarity">
    <text evidence="2">Belongs to the glycosyltransferase 2 family.</text>
</comment>
<reference evidence="6 7" key="1">
    <citation type="submission" date="2018-10" db="EMBL/GenBank/DDBJ databases">
        <title>Isolation from soil.</title>
        <authorList>
            <person name="Hu J."/>
        </authorList>
    </citation>
    <scope>NUCLEOTIDE SEQUENCE [LARGE SCALE GENOMIC DNA]</scope>
    <source>
        <strain evidence="6 7">NEAU-Ht49</strain>
    </source>
</reference>
<evidence type="ECO:0000256" key="4">
    <source>
        <dbReference type="ARBA" id="ARBA00022679"/>
    </source>
</evidence>
<organism evidence="6 7">
    <name type="scientific">Actinomadura harenae</name>
    <dbReference type="NCBI Taxonomy" id="2483351"/>
    <lineage>
        <taxon>Bacteria</taxon>
        <taxon>Bacillati</taxon>
        <taxon>Actinomycetota</taxon>
        <taxon>Actinomycetes</taxon>
        <taxon>Streptosporangiales</taxon>
        <taxon>Thermomonosporaceae</taxon>
        <taxon>Actinomadura</taxon>
    </lineage>
</organism>
<dbReference type="PANTHER" id="PTHR43179:SF12">
    <property type="entry name" value="GALACTOFURANOSYLTRANSFERASE GLFT2"/>
    <property type="match status" value="1"/>
</dbReference>
<keyword evidence="4 6" id="KW-0808">Transferase</keyword>
<accession>A0A3M2LWN9</accession>
<feature type="domain" description="Glycosyltransferase 2-like" evidence="5">
    <location>
        <begin position="7"/>
        <end position="159"/>
    </location>
</feature>
<evidence type="ECO:0000259" key="5">
    <source>
        <dbReference type="Pfam" id="PF00535"/>
    </source>
</evidence>
<evidence type="ECO:0000313" key="6">
    <source>
        <dbReference type="EMBL" id="RMI40435.1"/>
    </source>
</evidence>
<dbReference type="RefSeq" id="WP_122197187.1">
    <property type="nucleotide sequence ID" value="NZ_JBHSKC010000039.1"/>
</dbReference>
<dbReference type="SUPFAM" id="SSF53448">
    <property type="entry name" value="Nucleotide-diphospho-sugar transferases"/>
    <property type="match status" value="1"/>
</dbReference>
<evidence type="ECO:0000256" key="3">
    <source>
        <dbReference type="ARBA" id="ARBA00022676"/>
    </source>
</evidence>
<dbReference type="OrthoDB" id="5174363at2"/>
<dbReference type="Proteomes" id="UP000282674">
    <property type="component" value="Unassembled WGS sequence"/>
</dbReference>
<name>A0A3M2LWN9_9ACTN</name>